<proteinExistence type="predicted"/>
<evidence type="ECO:0000313" key="1">
    <source>
        <dbReference type="EMBL" id="MBN7799834.1"/>
    </source>
</evidence>
<dbReference type="RefSeq" id="WP_206567807.1">
    <property type="nucleotide sequence ID" value="NZ_JAFKCW010000001.1"/>
</dbReference>
<comment type="caution">
    <text evidence="1">The sequence shown here is derived from an EMBL/GenBank/DDBJ whole genome shotgun (WGS) entry which is preliminary data.</text>
</comment>
<accession>A0ABS3BLW9</accession>
<keyword evidence="2" id="KW-1185">Reference proteome</keyword>
<evidence type="ECO:0000313" key="2">
    <source>
        <dbReference type="Proteomes" id="UP000664698"/>
    </source>
</evidence>
<dbReference type="InterPro" id="IPR045459">
    <property type="entry name" value="DUF5908"/>
</dbReference>
<dbReference type="Proteomes" id="UP000664698">
    <property type="component" value="Unassembled WGS sequence"/>
</dbReference>
<sequence length="61" mass="7151">MTLLIKQLIIRGEVVEDSERSNRGEKMDYEAIRQLVESAKREIVKECQERISEMIENSVAR</sequence>
<reference evidence="1 2" key="1">
    <citation type="submission" date="2021-03" db="EMBL/GenBank/DDBJ databases">
        <title>novel species isolated from a fishpond in China.</title>
        <authorList>
            <person name="Lu H."/>
            <person name="Cai Z."/>
        </authorList>
    </citation>
    <scope>NUCLEOTIDE SEQUENCE [LARGE SCALE GENOMIC DNA]</scope>
    <source>
        <strain evidence="1 2">JCM 31546</strain>
    </source>
</reference>
<organism evidence="1 2">
    <name type="scientific">Algoriphagus aestuariicola</name>
    <dbReference type="NCBI Taxonomy" id="1852016"/>
    <lineage>
        <taxon>Bacteria</taxon>
        <taxon>Pseudomonadati</taxon>
        <taxon>Bacteroidota</taxon>
        <taxon>Cytophagia</taxon>
        <taxon>Cytophagales</taxon>
        <taxon>Cyclobacteriaceae</taxon>
        <taxon>Algoriphagus</taxon>
    </lineage>
</organism>
<dbReference type="Pfam" id="PF19265">
    <property type="entry name" value="DUF5908"/>
    <property type="match status" value="1"/>
</dbReference>
<dbReference type="EMBL" id="JAFKCW010000001">
    <property type="protein sequence ID" value="MBN7799834.1"/>
    <property type="molecule type" value="Genomic_DNA"/>
</dbReference>
<name>A0ABS3BLW9_9BACT</name>
<gene>
    <name evidence="1" type="ORF">J0A67_03130</name>
</gene>
<protein>
    <submittedName>
        <fullName evidence="1">Uncharacterized protein</fullName>
    </submittedName>
</protein>